<reference evidence="1 2" key="1">
    <citation type="submission" date="2016-01" db="EMBL/GenBank/DDBJ databases">
        <title>Draft genome sequences of Microbacterium laevaniformans LCDC 91-0039 and the type strain of Microbacterium hominis LCDC 84-209.</title>
        <authorList>
            <person name="Bernier A.-M."/>
            <person name="Bernard K."/>
        </authorList>
    </citation>
    <scope>NUCLEOTIDE SEQUENCE [LARGE SCALE GENOMIC DNA]</scope>
    <source>
        <strain evidence="1 2">LCDC 91-0039</strain>
    </source>
</reference>
<dbReference type="STRING" id="36807.Mlaev_02384"/>
<protein>
    <submittedName>
        <fullName evidence="1">Uncharacterized protein</fullName>
    </submittedName>
</protein>
<comment type="caution">
    <text evidence="1">The sequence shown here is derived from an EMBL/GenBank/DDBJ whole genome shotgun (WGS) entry which is preliminary data.</text>
</comment>
<evidence type="ECO:0000313" key="1">
    <source>
        <dbReference type="EMBL" id="KXZ59095.1"/>
    </source>
</evidence>
<dbReference type="PATRIC" id="fig|36807.3.peg.2425"/>
<evidence type="ECO:0000313" key="2">
    <source>
        <dbReference type="Proteomes" id="UP000075357"/>
    </source>
</evidence>
<proteinExistence type="predicted"/>
<sequence length="68" mass="7568">MRAGKRGTYHLGMRLIGTVRSEPEAEPTRIEVEAATYPAALEQLEQRVPAGHQLIAIRVDRDDDPRAS</sequence>
<dbReference type="Proteomes" id="UP000075357">
    <property type="component" value="Unassembled WGS sequence"/>
</dbReference>
<dbReference type="AlphaFoldDB" id="A0A150HAQ9"/>
<name>A0A150HAQ9_9MICO</name>
<organism evidence="1 2">
    <name type="scientific">Microbacterium laevaniformans</name>
    <dbReference type="NCBI Taxonomy" id="36807"/>
    <lineage>
        <taxon>Bacteria</taxon>
        <taxon>Bacillati</taxon>
        <taxon>Actinomycetota</taxon>
        <taxon>Actinomycetes</taxon>
        <taxon>Micrococcales</taxon>
        <taxon>Microbacteriaceae</taxon>
        <taxon>Microbacterium</taxon>
    </lineage>
</organism>
<accession>A0A150HAQ9</accession>
<dbReference type="EMBL" id="LRAD01000050">
    <property type="protein sequence ID" value="KXZ59095.1"/>
    <property type="molecule type" value="Genomic_DNA"/>
</dbReference>
<gene>
    <name evidence="1" type="ORF">Mlaev_02384</name>
</gene>
<keyword evidence="2" id="KW-1185">Reference proteome</keyword>